<keyword evidence="6" id="KW-0966">Cell projection</keyword>
<comment type="subcellular location">
    <subcellularLocation>
        <location evidence="1">Periplasm</location>
    </subcellularLocation>
</comment>
<dbReference type="Gene3D" id="2.30.30.760">
    <property type="match status" value="1"/>
</dbReference>
<dbReference type="PANTHER" id="PTHR36307:SF1">
    <property type="entry name" value="FLAGELLA BASAL BODY P-RING FORMATION PROTEIN FLGA"/>
    <property type="match status" value="1"/>
</dbReference>
<dbReference type="InterPro" id="IPR017585">
    <property type="entry name" value="SAF_FlgA"/>
</dbReference>
<evidence type="ECO:0000256" key="2">
    <source>
        <dbReference type="ARBA" id="ARBA00022729"/>
    </source>
</evidence>
<feature type="signal peptide" evidence="4">
    <location>
        <begin position="1"/>
        <end position="22"/>
    </location>
</feature>
<proteinExistence type="predicted"/>
<feature type="chain" id="PRO_5038130463" evidence="4">
    <location>
        <begin position="23"/>
        <end position="315"/>
    </location>
</feature>
<dbReference type="InterPro" id="IPR013974">
    <property type="entry name" value="SAF"/>
</dbReference>
<dbReference type="InterPro" id="IPR039246">
    <property type="entry name" value="Flagellar_FlgA"/>
</dbReference>
<dbReference type="PROSITE" id="PS51257">
    <property type="entry name" value="PROKAR_LIPOPROTEIN"/>
    <property type="match status" value="1"/>
</dbReference>
<keyword evidence="6" id="KW-0969">Cilium</keyword>
<keyword evidence="7" id="KW-1185">Reference proteome</keyword>
<organism evidence="6 7">
    <name type="scientific">Devosia oryzisoli</name>
    <dbReference type="NCBI Taxonomy" id="2774138"/>
    <lineage>
        <taxon>Bacteria</taxon>
        <taxon>Pseudomonadati</taxon>
        <taxon>Pseudomonadota</taxon>
        <taxon>Alphaproteobacteria</taxon>
        <taxon>Hyphomicrobiales</taxon>
        <taxon>Devosiaceae</taxon>
        <taxon>Devosia</taxon>
    </lineage>
</organism>
<protein>
    <submittedName>
        <fullName evidence="6">Flagellar basal body P-ring formation protein FlgA</fullName>
    </submittedName>
</protein>
<dbReference type="AlphaFoldDB" id="A0A927IP87"/>
<accession>A0A927IP87</accession>
<dbReference type="EMBL" id="JACYFU010000001">
    <property type="protein sequence ID" value="MBD8064290.1"/>
    <property type="molecule type" value="Genomic_DNA"/>
</dbReference>
<evidence type="ECO:0000256" key="4">
    <source>
        <dbReference type="SAM" id="SignalP"/>
    </source>
</evidence>
<dbReference type="SMART" id="SM00858">
    <property type="entry name" value="SAF"/>
    <property type="match status" value="1"/>
</dbReference>
<evidence type="ECO:0000259" key="5">
    <source>
        <dbReference type="SMART" id="SM00858"/>
    </source>
</evidence>
<reference evidence="6" key="1">
    <citation type="submission" date="2020-09" db="EMBL/GenBank/DDBJ databases">
        <title>Genome seq and assembly of Devosia sp.</title>
        <authorList>
            <person name="Chhetri G."/>
        </authorList>
    </citation>
    <scope>NUCLEOTIDE SEQUENCE</scope>
    <source>
        <strain evidence="6">PTR5</strain>
    </source>
</reference>
<keyword evidence="3" id="KW-0574">Periplasm</keyword>
<dbReference type="GO" id="GO:0044780">
    <property type="term" value="P:bacterial-type flagellum assembly"/>
    <property type="evidence" value="ECO:0007669"/>
    <property type="project" value="InterPro"/>
</dbReference>
<dbReference type="Pfam" id="PF13144">
    <property type="entry name" value="ChapFlgA"/>
    <property type="match status" value="1"/>
</dbReference>
<dbReference type="CDD" id="cd11614">
    <property type="entry name" value="SAF_CpaB_FlgA_like"/>
    <property type="match status" value="1"/>
</dbReference>
<keyword evidence="2 4" id="KW-0732">Signal</keyword>
<evidence type="ECO:0000313" key="6">
    <source>
        <dbReference type="EMBL" id="MBD8064290.1"/>
    </source>
</evidence>
<gene>
    <name evidence="6" type="primary">flgA</name>
    <name evidence="6" type="ORF">IC608_02210</name>
</gene>
<dbReference type="RefSeq" id="WP_191772394.1">
    <property type="nucleotide sequence ID" value="NZ_JACYFU010000001.1"/>
</dbReference>
<keyword evidence="6" id="KW-0282">Flagellum</keyword>
<evidence type="ECO:0000256" key="3">
    <source>
        <dbReference type="ARBA" id="ARBA00022764"/>
    </source>
</evidence>
<dbReference type="NCBIfam" id="TIGR03170">
    <property type="entry name" value="flgA_cterm"/>
    <property type="match status" value="1"/>
</dbReference>
<feature type="domain" description="SAF" evidence="5">
    <location>
        <begin position="182"/>
        <end position="244"/>
    </location>
</feature>
<dbReference type="Proteomes" id="UP000654108">
    <property type="component" value="Unassembled WGS sequence"/>
</dbReference>
<evidence type="ECO:0000313" key="7">
    <source>
        <dbReference type="Proteomes" id="UP000654108"/>
    </source>
</evidence>
<sequence>MKAAYTFSAALIIALSTSCAFAAPVLRADISVVSPIVTVGDMFDDAGTLAEQPMFRAPRPGTTGTVDIDTIRAAAARAGFSEFASNGLSAVRVSRSAALVDETLLSSLISNDLRARGILSHGMQAQTMFASPVGTIEAAATDQPARLDGLRYLPGNSTFTARFILAGVDQPLTVSGTIDLMVDVPQLATSLPAGAILSEADIVMRPVSVRQADAQGIAHLDQLVGMSLNRQSREGMTLRIGDVSTPLTINKNDPVTIYFRQGPLTLTVKGQAITGASEGAPLQVLNLMSKRVISATAVAPGAVEVSTSGLTVAGL</sequence>
<dbReference type="PANTHER" id="PTHR36307">
    <property type="entry name" value="FLAGELLA BASAL BODY P-RING FORMATION PROTEIN FLGA"/>
    <property type="match status" value="1"/>
</dbReference>
<comment type="caution">
    <text evidence="6">The sequence shown here is derived from an EMBL/GenBank/DDBJ whole genome shotgun (WGS) entry which is preliminary data.</text>
</comment>
<dbReference type="GO" id="GO:0042597">
    <property type="term" value="C:periplasmic space"/>
    <property type="evidence" value="ECO:0007669"/>
    <property type="project" value="UniProtKB-SubCell"/>
</dbReference>
<evidence type="ECO:0000256" key="1">
    <source>
        <dbReference type="ARBA" id="ARBA00004418"/>
    </source>
</evidence>
<name>A0A927IP87_9HYPH</name>